<proteinExistence type="predicted"/>
<dbReference type="AlphaFoldDB" id="A0A9X0DM19"/>
<reference evidence="1" key="1">
    <citation type="submission" date="2022-11" db="EMBL/GenBank/DDBJ databases">
        <title>Genome Resource of Sclerotinia nivalis Strain SnTB1, a Plant Pathogen Isolated from American Ginseng.</title>
        <authorList>
            <person name="Fan S."/>
        </authorList>
    </citation>
    <scope>NUCLEOTIDE SEQUENCE</scope>
    <source>
        <strain evidence="1">SnTB1</strain>
    </source>
</reference>
<accession>A0A9X0DM19</accession>
<dbReference type="EMBL" id="JAPEIS010000002">
    <property type="protein sequence ID" value="KAJ8068596.1"/>
    <property type="molecule type" value="Genomic_DNA"/>
</dbReference>
<sequence>MALDIPGAQPAMKVKLYTNYNPDIRPSFGTIFCPTTTLLPYAQVRRLYSGLGPLPA</sequence>
<organism evidence="1 2">
    <name type="scientific">Sclerotinia nivalis</name>
    <dbReference type="NCBI Taxonomy" id="352851"/>
    <lineage>
        <taxon>Eukaryota</taxon>
        <taxon>Fungi</taxon>
        <taxon>Dikarya</taxon>
        <taxon>Ascomycota</taxon>
        <taxon>Pezizomycotina</taxon>
        <taxon>Leotiomycetes</taxon>
        <taxon>Helotiales</taxon>
        <taxon>Sclerotiniaceae</taxon>
        <taxon>Sclerotinia</taxon>
    </lineage>
</organism>
<name>A0A9X0DM19_9HELO</name>
<dbReference type="Proteomes" id="UP001152300">
    <property type="component" value="Unassembled WGS sequence"/>
</dbReference>
<protein>
    <submittedName>
        <fullName evidence="1">Uncharacterized protein</fullName>
    </submittedName>
</protein>
<keyword evidence="2" id="KW-1185">Reference proteome</keyword>
<evidence type="ECO:0000313" key="2">
    <source>
        <dbReference type="Proteomes" id="UP001152300"/>
    </source>
</evidence>
<gene>
    <name evidence="1" type="ORF">OCU04_002304</name>
</gene>
<evidence type="ECO:0000313" key="1">
    <source>
        <dbReference type="EMBL" id="KAJ8068596.1"/>
    </source>
</evidence>
<comment type="caution">
    <text evidence="1">The sequence shown here is derived from an EMBL/GenBank/DDBJ whole genome shotgun (WGS) entry which is preliminary data.</text>
</comment>